<dbReference type="PANTHER" id="PTHR34818:SF1">
    <property type="entry name" value="PROTEIN BLI-3"/>
    <property type="match status" value="1"/>
</dbReference>
<dbReference type="Proteomes" id="UP000326287">
    <property type="component" value="Chromosome"/>
</dbReference>
<evidence type="ECO:0000259" key="1">
    <source>
        <dbReference type="Pfam" id="PF01243"/>
    </source>
</evidence>
<dbReference type="RefSeq" id="WP_153240404.1">
    <property type="nucleotide sequence ID" value="NZ_CP036422.1"/>
</dbReference>
<dbReference type="EMBL" id="CP036422">
    <property type="protein sequence ID" value="QFU77259.1"/>
    <property type="molecule type" value="Genomic_DNA"/>
</dbReference>
<accession>A0A5P9NNL9</accession>
<dbReference type="InterPro" id="IPR011576">
    <property type="entry name" value="Pyridox_Oxase_N"/>
</dbReference>
<keyword evidence="3" id="KW-1185">Reference proteome</keyword>
<dbReference type="Pfam" id="PF01243">
    <property type="entry name" value="PNPOx_N"/>
    <property type="match status" value="1"/>
</dbReference>
<gene>
    <name evidence="2" type="ORF">EY643_17220</name>
</gene>
<dbReference type="AlphaFoldDB" id="A0A5P9NNL9"/>
<dbReference type="KEGG" id="halc:EY643_17220"/>
<dbReference type="InterPro" id="IPR012349">
    <property type="entry name" value="Split_barrel_FMN-bd"/>
</dbReference>
<evidence type="ECO:0000313" key="2">
    <source>
        <dbReference type="EMBL" id="QFU77259.1"/>
    </source>
</evidence>
<reference evidence="2 3" key="1">
    <citation type="submission" date="2019-02" db="EMBL/GenBank/DDBJ databases">
        <authorList>
            <person name="Li S.-H."/>
        </authorList>
    </citation>
    <scope>NUCLEOTIDE SEQUENCE [LARGE SCALE GENOMIC DNA]</scope>
    <source>
        <strain evidence="2 3">IMCC14385</strain>
    </source>
</reference>
<feature type="domain" description="Pyridoxamine 5'-phosphate oxidase N-terminal" evidence="1">
    <location>
        <begin position="19"/>
        <end position="135"/>
    </location>
</feature>
<organism evidence="2 3">
    <name type="scientific">Halioglobus maricola</name>
    <dbReference type="NCBI Taxonomy" id="2601894"/>
    <lineage>
        <taxon>Bacteria</taxon>
        <taxon>Pseudomonadati</taxon>
        <taxon>Pseudomonadota</taxon>
        <taxon>Gammaproteobacteria</taxon>
        <taxon>Cellvibrionales</taxon>
        <taxon>Halieaceae</taxon>
        <taxon>Halioglobus</taxon>
    </lineage>
</organism>
<evidence type="ECO:0000313" key="3">
    <source>
        <dbReference type="Proteomes" id="UP000326287"/>
    </source>
</evidence>
<protein>
    <recommendedName>
        <fullName evidence="1">Pyridoxamine 5'-phosphate oxidase N-terminal domain-containing protein</fullName>
    </recommendedName>
</protein>
<dbReference type="PANTHER" id="PTHR34818">
    <property type="entry name" value="PROTEIN BLI-3"/>
    <property type="match status" value="1"/>
</dbReference>
<dbReference type="OrthoDB" id="3382273at2"/>
<sequence>MSLIDPSDTDTFFRDVEAAAKASIWAAMATVHEGEPRVRMVHPNWEGQTLWIATGPETPKAKQVKAHGRVDIQFQVAPDDFVHLMVRGQATVLQDAATLTRVWDVMDYDLYQFWPEGPSDPNYCVIRVDPERVELSKMFGTMDKRVWRA</sequence>
<proteinExistence type="predicted"/>
<name>A0A5P9NNL9_9GAMM</name>
<dbReference type="Gene3D" id="2.30.110.10">
    <property type="entry name" value="Electron Transport, Fmn-binding Protein, Chain A"/>
    <property type="match status" value="1"/>
</dbReference>
<dbReference type="InterPro" id="IPR052917">
    <property type="entry name" value="Stress-Dev_Protein"/>
</dbReference>
<dbReference type="SUPFAM" id="SSF50475">
    <property type="entry name" value="FMN-binding split barrel"/>
    <property type="match status" value="1"/>
</dbReference>